<feature type="signal peptide" evidence="1">
    <location>
        <begin position="1"/>
        <end position="19"/>
    </location>
</feature>
<reference evidence="2 3" key="1">
    <citation type="submission" date="2020-08" db="EMBL/GenBank/DDBJ databases">
        <title>Novel species isolated from subtropical streams in China.</title>
        <authorList>
            <person name="Lu H."/>
        </authorList>
    </citation>
    <scope>NUCLEOTIDE SEQUENCE [LARGE SCALE GENOMIC DNA]</scope>
    <source>
        <strain evidence="2 3">CY22W</strain>
    </source>
</reference>
<keyword evidence="1" id="KW-0732">Signal</keyword>
<dbReference type="RefSeq" id="WP_186904425.1">
    <property type="nucleotide sequence ID" value="NZ_JACOGD010000007.1"/>
</dbReference>
<feature type="chain" id="PRO_5047523859" evidence="1">
    <location>
        <begin position="20"/>
        <end position="133"/>
    </location>
</feature>
<accession>A0ABR7A7F9</accession>
<keyword evidence="3" id="KW-1185">Reference proteome</keyword>
<dbReference type="EMBL" id="JACOGD010000007">
    <property type="protein sequence ID" value="MBC3932805.1"/>
    <property type="molecule type" value="Genomic_DNA"/>
</dbReference>
<protein>
    <submittedName>
        <fullName evidence="2">Uncharacterized protein</fullName>
    </submittedName>
</protein>
<comment type="caution">
    <text evidence="2">The sequence shown here is derived from an EMBL/GenBank/DDBJ whole genome shotgun (WGS) entry which is preliminary data.</text>
</comment>
<sequence length="133" mass="13692">MKKRLIFTLLLTTALPALAESSCAVRAAQLLAQGKATELATWFNTPSPNTAAALSKLAIELGTLDGIAAATRPRSGSSVRLSVQADGLPASYAHSASWADAVSQKLGAVQIQTSAASAQSCQLLALHIHASPR</sequence>
<gene>
    <name evidence="2" type="ORF">H8K43_14050</name>
</gene>
<organism evidence="2 3">
    <name type="scientific">Undibacterium curvum</name>
    <dbReference type="NCBI Taxonomy" id="2762294"/>
    <lineage>
        <taxon>Bacteria</taxon>
        <taxon>Pseudomonadati</taxon>
        <taxon>Pseudomonadota</taxon>
        <taxon>Betaproteobacteria</taxon>
        <taxon>Burkholderiales</taxon>
        <taxon>Oxalobacteraceae</taxon>
        <taxon>Undibacterium</taxon>
    </lineage>
</organism>
<proteinExistence type="predicted"/>
<evidence type="ECO:0000313" key="3">
    <source>
        <dbReference type="Proteomes" id="UP000654304"/>
    </source>
</evidence>
<evidence type="ECO:0000313" key="2">
    <source>
        <dbReference type="EMBL" id="MBC3932805.1"/>
    </source>
</evidence>
<evidence type="ECO:0000256" key="1">
    <source>
        <dbReference type="SAM" id="SignalP"/>
    </source>
</evidence>
<name>A0ABR7A7F9_9BURK</name>
<dbReference type="Proteomes" id="UP000654304">
    <property type="component" value="Unassembled WGS sequence"/>
</dbReference>